<feature type="signal peptide" evidence="1">
    <location>
        <begin position="1"/>
        <end position="22"/>
    </location>
</feature>
<keyword evidence="4" id="KW-1185">Reference proteome</keyword>
<dbReference type="InterPro" id="IPR007029">
    <property type="entry name" value="YHS_dom"/>
</dbReference>
<feature type="chain" id="PRO_5014652058" description="YHS domain-containing protein" evidence="1">
    <location>
        <begin position="23"/>
        <end position="151"/>
    </location>
</feature>
<evidence type="ECO:0000313" key="3">
    <source>
        <dbReference type="EMBL" id="PKQ44912.1"/>
    </source>
</evidence>
<reference evidence="3 4" key="1">
    <citation type="submission" date="2017-12" db="EMBL/GenBank/DDBJ databases">
        <title>Confluentibacter flavum sp. nov., isolated from the saline lake.</title>
        <authorList>
            <person name="Yu L."/>
        </authorList>
    </citation>
    <scope>NUCLEOTIDE SEQUENCE [LARGE SCALE GENOMIC DNA]</scope>
    <source>
        <strain evidence="3 4">3B</strain>
    </source>
</reference>
<dbReference type="AlphaFoldDB" id="A0A2N3HJ49"/>
<dbReference type="EMBL" id="PJEO01000039">
    <property type="protein sequence ID" value="PKQ44912.1"/>
    <property type="molecule type" value="Genomic_DNA"/>
</dbReference>
<sequence>MNAMRYVMILFFLTTSSTFSQSIDYNLKKGYVAEGYDVVAYFENKAIEGDTKFTTRYGGVNYKFSSQKNLDAFSKNPKKFVPQYGGYCAYAVGAKNDKVSINPKTFEVKDGKLYLFYNAWGTNTLDLWQKENPKLLKEKADKNWEKIKFKK</sequence>
<gene>
    <name evidence="3" type="ORF">CSW08_10905</name>
</gene>
<organism evidence="3 4">
    <name type="scientific">Confluentibacter flavum</name>
    <dbReference type="NCBI Taxonomy" id="1909700"/>
    <lineage>
        <taxon>Bacteria</taxon>
        <taxon>Pseudomonadati</taxon>
        <taxon>Bacteroidota</taxon>
        <taxon>Flavobacteriia</taxon>
        <taxon>Flavobacteriales</taxon>
        <taxon>Flavobacteriaceae</taxon>
        <taxon>Confluentibacter</taxon>
    </lineage>
</organism>
<protein>
    <recommendedName>
        <fullName evidence="2">YHS domain-containing protein</fullName>
    </recommendedName>
</protein>
<evidence type="ECO:0000313" key="4">
    <source>
        <dbReference type="Proteomes" id="UP000233435"/>
    </source>
</evidence>
<dbReference type="InterPro" id="IPR023296">
    <property type="entry name" value="Glyco_hydro_beta-prop_sf"/>
</dbReference>
<accession>A0A2N3HJ49</accession>
<evidence type="ECO:0000259" key="2">
    <source>
        <dbReference type="Pfam" id="PF04945"/>
    </source>
</evidence>
<comment type="caution">
    <text evidence="3">The sequence shown here is derived from an EMBL/GenBank/DDBJ whole genome shotgun (WGS) entry which is preliminary data.</text>
</comment>
<feature type="domain" description="YHS" evidence="2">
    <location>
        <begin position="44"/>
        <end position="84"/>
    </location>
</feature>
<evidence type="ECO:0000256" key="1">
    <source>
        <dbReference type="SAM" id="SignalP"/>
    </source>
</evidence>
<dbReference type="Pfam" id="PF04945">
    <property type="entry name" value="YHS"/>
    <property type="match status" value="1"/>
</dbReference>
<dbReference type="NCBIfam" id="NF041384">
    <property type="entry name" value="YHS_seleno_dom"/>
    <property type="match status" value="1"/>
</dbReference>
<dbReference type="Proteomes" id="UP000233435">
    <property type="component" value="Unassembled WGS sequence"/>
</dbReference>
<dbReference type="SUPFAM" id="SSF75005">
    <property type="entry name" value="Arabinanase/levansucrase/invertase"/>
    <property type="match status" value="1"/>
</dbReference>
<dbReference type="OrthoDB" id="344729at2"/>
<proteinExistence type="predicted"/>
<name>A0A2N3HJ49_9FLAO</name>
<keyword evidence="1" id="KW-0732">Signal</keyword>